<protein>
    <recommendedName>
        <fullName evidence="3">Sortase</fullName>
    </recommendedName>
</protein>
<name>A0A6B8TK40_9CORY</name>
<dbReference type="Proteomes" id="UP000426857">
    <property type="component" value="Chromosome"/>
</dbReference>
<organism evidence="1 2">
    <name type="scientific">Corynebacterium xerosis</name>
    <dbReference type="NCBI Taxonomy" id="1725"/>
    <lineage>
        <taxon>Bacteria</taxon>
        <taxon>Bacillati</taxon>
        <taxon>Actinomycetota</taxon>
        <taxon>Actinomycetes</taxon>
        <taxon>Mycobacteriales</taxon>
        <taxon>Corynebacteriaceae</taxon>
        <taxon>Corynebacterium</taxon>
    </lineage>
</organism>
<dbReference type="KEGG" id="cxe:FOB82_10065"/>
<dbReference type="Gene3D" id="2.40.260.10">
    <property type="entry name" value="Sortase"/>
    <property type="match status" value="1"/>
</dbReference>
<evidence type="ECO:0008006" key="3">
    <source>
        <dbReference type="Google" id="ProtNLM"/>
    </source>
</evidence>
<proteinExistence type="predicted"/>
<sequence length="221" mass="23041">MDVIVALAVLASFAVGAHVLGFGPFANSFPSVERTDAAVESTDSAVEVEPSRPVEFAIPALGLRAGIDAEPCRLTDGALDPVNMDTACYYVADDRPYSLPGSDAPDVSVLAGHVASGRAAVFDDLYDASADTFTLEMGDELLVRTEAGGDEWLVYEAVDFHSMDKASLGGDEDVWGTGPVPGRMLTISCIQPRNPFSAATHNVIVGWEYAGVSDGPAATAA</sequence>
<dbReference type="AlphaFoldDB" id="A0A6B8TK40"/>
<dbReference type="InterPro" id="IPR023365">
    <property type="entry name" value="Sortase_dom-sf"/>
</dbReference>
<accession>A0A6B8TK40</accession>
<evidence type="ECO:0000313" key="1">
    <source>
        <dbReference type="EMBL" id="QGS35229.1"/>
    </source>
</evidence>
<evidence type="ECO:0000313" key="2">
    <source>
        <dbReference type="Proteomes" id="UP000426857"/>
    </source>
</evidence>
<dbReference type="CDD" id="cd05829">
    <property type="entry name" value="Sortase_F"/>
    <property type="match status" value="1"/>
</dbReference>
<dbReference type="EMBL" id="CP046322">
    <property type="protein sequence ID" value="QGS35229.1"/>
    <property type="molecule type" value="Genomic_DNA"/>
</dbReference>
<dbReference type="RefSeq" id="WP_155870094.1">
    <property type="nucleotide sequence ID" value="NZ_CP046322.1"/>
</dbReference>
<reference evidence="1 2" key="1">
    <citation type="submission" date="2019-11" db="EMBL/GenBank/DDBJ databases">
        <title>FDA dAtabase for Regulatory Grade micrObial Sequences (FDA-ARGOS): Supporting development and validation of Infectious Disease Dx tests.</title>
        <authorList>
            <person name="Kerrigan L."/>
            <person name="Long C."/>
            <person name="Tallon L."/>
            <person name="Sadzewicz L."/>
            <person name="Vavikolanu K."/>
            <person name="Mehta A."/>
            <person name="Aluvathingal J."/>
            <person name="Nadendla S."/>
            <person name="Yan Y."/>
            <person name="Sichtig H."/>
        </authorList>
    </citation>
    <scope>NUCLEOTIDE SEQUENCE [LARGE SCALE GENOMIC DNA]</scope>
    <source>
        <strain evidence="1 2">FDAARGOS_674</strain>
    </source>
</reference>
<gene>
    <name evidence="1" type="ORF">FOB82_10065</name>
</gene>
<dbReference type="InterPro" id="IPR042001">
    <property type="entry name" value="Sortase_F"/>
</dbReference>